<reference evidence="1" key="1">
    <citation type="submission" date="2014-09" db="EMBL/GenBank/DDBJ databases">
        <title>Genome sequence of the luminous mushroom Mycena chlorophos for searching fungal bioluminescence genes.</title>
        <authorList>
            <person name="Tanaka Y."/>
            <person name="Kasuga D."/>
            <person name="Oba Y."/>
            <person name="Hase S."/>
            <person name="Sato K."/>
            <person name="Oba Y."/>
            <person name="Sakakibara Y."/>
        </authorList>
    </citation>
    <scope>NUCLEOTIDE SEQUENCE</scope>
</reference>
<sequence length="161" mass="18070">MQCRWVVSRAGRLGGVFWLLRLFGLTDDRSGALAVRRRYTLLSKPGTRWACTRRPRRRQDGSRQTAEDWSADYAAGLARPCAYREARLAAEVSRNTGVLLVTRWEKSPVGCVARPNSPRSPFVRARPSQVDLRLDVGIASHPPSIRGPYSITRRCAGHSPR</sequence>
<name>A0ABQ0LCS9_MYCCL</name>
<evidence type="ECO:0000313" key="2">
    <source>
        <dbReference type="Proteomes" id="UP000815677"/>
    </source>
</evidence>
<protein>
    <submittedName>
        <fullName evidence="1">Uncharacterized protein</fullName>
    </submittedName>
</protein>
<evidence type="ECO:0000313" key="1">
    <source>
        <dbReference type="EMBL" id="GAT48932.1"/>
    </source>
</evidence>
<dbReference type="EMBL" id="DF845082">
    <property type="protein sequence ID" value="GAT48932.1"/>
    <property type="molecule type" value="Genomic_DNA"/>
</dbReference>
<proteinExistence type="predicted"/>
<accession>A0ABQ0LCS9</accession>
<organism evidence="1 2">
    <name type="scientific">Mycena chlorophos</name>
    <name type="common">Agaric fungus</name>
    <name type="synonym">Agaricus chlorophos</name>
    <dbReference type="NCBI Taxonomy" id="658473"/>
    <lineage>
        <taxon>Eukaryota</taxon>
        <taxon>Fungi</taxon>
        <taxon>Dikarya</taxon>
        <taxon>Basidiomycota</taxon>
        <taxon>Agaricomycotina</taxon>
        <taxon>Agaricomycetes</taxon>
        <taxon>Agaricomycetidae</taxon>
        <taxon>Agaricales</taxon>
        <taxon>Marasmiineae</taxon>
        <taxon>Mycenaceae</taxon>
        <taxon>Mycena</taxon>
    </lineage>
</organism>
<dbReference type="Proteomes" id="UP000815677">
    <property type="component" value="Unassembled WGS sequence"/>
</dbReference>
<gene>
    <name evidence="1" type="ORF">MCHLO_06300</name>
</gene>
<keyword evidence="2" id="KW-1185">Reference proteome</keyword>